<protein>
    <recommendedName>
        <fullName evidence="5">Extracellular serine-rich protein</fullName>
    </recommendedName>
</protein>
<feature type="region of interest" description="Disordered" evidence="1">
    <location>
        <begin position="180"/>
        <end position="213"/>
    </location>
</feature>
<dbReference type="SUPFAM" id="SSF49503">
    <property type="entry name" value="Cupredoxins"/>
    <property type="match status" value="1"/>
</dbReference>
<reference evidence="3 4" key="1">
    <citation type="journal article" date="2018" name="Sci. Rep.">
        <title>Comparative genomics provides insights into the lifestyle and reveals functional heterogeneity of dark septate endophytic fungi.</title>
        <authorList>
            <person name="Knapp D.G."/>
            <person name="Nemeth J.B."/>
            <person name="Barry K."/>
            <person name="Hainaut M."/>
            <person name="Henrissat B."/>
            <person name="Johnson J."/>
            <person name="Kuo A."/>
            <person name="Lim J.H.P."/>
            <person name="Lipzen A."/>
            <person name="Nolan M."/>
            <person name="Ohm R.A."/>
            <person name="Tamas L."/>
            <person name="Grigoriev I.V."/>
            <person name="Spatafora J.W."/>
            <person name="Nagy L.G."/>
            <person name="Kovacs G.M."/>
        </authorList>
    </citation>
    <scope>NUCLEOTIDE SEQUENCE [LARGE SCALE GENOMIC DNA]</scope>
    <source>
        <strain evidence="3 4">DSE2036</strain>
    </source>
</reference>
<name>A0A2V1DNQ1_9PLEO</name>
<dbReference type="PANTHER" id="PTHR34883:SF8">
    <property type="entry name" value="EXTRACELLULAR SERINE-RICH PROTEIN (AFU_ORTHOLOGUE AFUA_6G00670)"/>
    <property type="match status" value="1"/>
</dbReference>
<dbReference type="Proteomes" id="UP000244855">
    <property type="component" value="Unassembled WGS sequence"/>
</dbReference>
<dbReference type="EMBL" id="KZ805388">
    <property type="protein sequence ID" value="PVH99638.1"/>
    <property type="molecule type" value="Genomic_DNA"/>
</dbReference>
<evidence type="ECO:0000313" key="4">
    <source>
        <dbReference type="Proteomes" id="UP000244855"/>
    </source>
</evidence>
<dbReference type="PANTHER" id="PTHR34883">
    <property type="entry name" value="SERINE-RICH PROTEIN, PUTATIVE-RELATED-RELATED"/>
    <property type="match status" value="1"/>
</dbReference>
<evidence type="ECO:0000313" key="3">
    <source>
        <dbReference type="EMBL" id="PVH99638.1"/>
    </source>
</evidence>
<feature type="compositionally biased region" description="Low complexity" evidence="1">
    <location>
        <begin position="1"/>
        <end position="48"/>
    </location>
</feature>
<keyword evidence="2" id="KW-0812">Transmembrane</keyword>
<dbReference type="Gene3D" id="2.60.40.420">
    <property type="entry name" value="Cupredoxins - blue copper proteins"/>
    <property type="match status" value="1"/>
</dbReference>
<evidence type="ECO:0008006" key="5">
    <source>
        <dbReference type="Google" id="ProtNLM"/>
    </source>
</evidence>
<evidence type="ECO:0000256" key="1">
    <source>
        <dbReference type="SAM" id="MobiDB-lite"/>
    </source>
</evidence>
<evidence type="ECO:0000256" key="2">
    <source>
        <dbReference type="SAM" id="Phobius"/>
    </source>
</evidence>
<gene>
    <name evidence="3" type="ORF">DM02DRAFT_421996</name>
</gene>
<dbReference type="STRING" id="97972.A0A2V1DNQ1"/>
<dbReference type="InterPro" id="IPR008972">
    <property type="entry name" value="Cupredoxin"/>
</dbReference>
<feature type="region of interest" description="Disordered" evidence="1">
    <location>
        <begin position="1"/>
        <end position="52"/>
    </location>
</feature>
<dbReference type="CDD" id="cd00920">
    <property type="entry name" value="Cupredoxin"/>
    <property type="match status" value="1"/>
</dbReference>
<feature type="region of interest" description="Disordered" evidence="1">
    <location>
        <begin position="276"/>
        <end position="298"/>
    </location>
</feature>
<dbReference type="AlphaFoldDB" id="A0A2V1DNQ1"/>
<feature type="transmembrane region" description="Helical" evidence="2">
    <location>
        <begin position="220"/>
        <end position="242"/>
    </location>
</feature>
<feature type="compositionally biased region" description="Polar residues" evidence="1">
    <location>
        <begin position="189"/>
        <end position="198"/>
    </location>
</feature>
<dbReference type="OrthoDB" id="2331100at2759"/>
<dbReference type="InterPro" id="IPR052953">
    <property type="entry name" value="Ser-rich/MCO-related"/>
</dbReference>
<organism evidence="3 4">
    <name type="scientific">Periconia macrospinosa</name>
    <dbReference type="NCBI Taxonomy" id="97972"/>
    <lineage>
        <taxon>Eukaryota</taxon>
        <taxon>Fungi</taxon>
        <taxon>Dikarya</taxon>
        <taxon>Ascomycota</taxon>
        <taxon>Pezizomycotina</taxon>
        <taxon>Dothideomycetes</taxon>
        <taxon>Pleosporomycetidae</taxon>
        <taxon>Pleosporales</taxon>
        <taxon>Massarineae</taxon>
        <taxon>Periconiaceae</taxon>
        <taxon>Periconia</taxon>
    </lineage>
</organism>
<keyword evidence="2" id="KW-0472">Membrane</keyword>
<feature type="region of interest" description="Disordered" evidence="1">
    <location>
        <begin position="343"/>
        <end position="369"/>
    </location>
</feature>
<keyword evidence="4" id="KW-1185">Reference proteome</keyword>
<feature type="compositionally biased region" description="Low complexity" evidence="1">
    <location>
        <begin position="279"/>
        <end position="298"/>
    </location>
</feature>
<proteinExistence type="predicted"/>
<accession>A0A2V1DNQ1</accession>
<sequence length="369" mass="38251">MSSPQSATSGATPTTTGTPSSASGTLSITSTPSPSSSSSPSSSTSSSSAAQKTHSVKVGAGGFKYEPQELRNVSVGDVVDFEFYPPDHSVARAEFGSPCVPYEYTGKDKVGFWSETQWVKTVNDLTHFKLKINSTEPIFFYCAAPDSCLGQKMVGVINPNSTQTLDAQIKAIEKSTFQVAPGEEIPKEGTSSLTNTHGPTGAAAPGNTSSQGHHSLSGGAIAGIVVGAVAFLVICAALFFYVGRAKSLKEMINRKDATVSKPPLPVDAHSSYGPVDAHSSYGGPSYPGSPGFTPGSPYSPDMQQAEYGGLPGYGDGHMSGGFTPMGSPRASQFKEQTSYVPLAPAELASPTPHQQTFSAELEAPHPGSK</sequence>
<dbReference type="CDD" id="cd12087">
    <property type="entry name" value="TM_EGFR-like"/>
    <property type="match status" value="1"/>
</dbReference>
<keyword evidence="2" id="KW-1133">Transmembrane helix</keyword>